<dbReference type="AlphaFoldDB" id="A0A8K1FK71"/>
<keyword evidence="4" id="KW-1185">Reference proteome</keyword>
<evidence type="ECO:0000313" key="3">
    <source>
        <dbReference type="EMBL" id="TMW66810.1"/>
    </source>
</evidence>
<gene>
    <name evidence="3" type="ORF">Poli38472_014122</name>
</gene>
<evidence type="ECO:0000259" key="2">
    <source>
        <dbReference type="Pfam" id="PF23406"/>
    </source>
</evidence>
<organism evidence="3 4">
    <name type="scientific">Pythium oligandrum</name>
    <name type="common">Mycoparasitic fungus</name>
    <dbReference type="NCBI Taxonomy" id="41045"/>
    <lineage>
        <taxon>Eukaryota</taxon>
        <taxon>Sar</taxon>
        <taxon>Stramenopiles</taxon>
        <taxon>Oomycota</taxon>
        <taxon>Peronosporomycetes</taxon>
        <taxon>Pythiales</taxon>
        <taxon>Pythiaceae</taxon>
        <taxon>Pythium</taxon>
    </lineage>
</organism>
<feature type="compositionally biased region" description="Acidic residues" evidence="1">
    <location>
        <begin position="147"/>
        <end position="156"/>
    </location>
</feature>
<dbReference type="EMBL" id="SPLM01000007">
    <property type="protein sequence ID" value="TMW66810.1"/>
    <property type="molecule type" value="Genomic_DNA"/>
</dbReference>
<comment type="caution">
    <text evidence="3">The sequence shown here is derived from an EMBL/GenBank/DDBJ whole genome shotgun (WGS) entry which is preliminary data.</text>
</comment>
<feature type="compositionally biased region" description="Basic and acidic residues" evidence="1">
    <location>
        <begin position="55"/>
        <end position="74"/>
    </location>
</feature>
<sequence length="165" mass="18732">MAGSSKDKASAVPAGFFDDALADAKARDVDVKQIAEKQLEQDWEQFQEFVAEVEQKEAVEEEKKQDESKERDAVETLENMAYVDRYRQVLEKAVKGATDEDAATAMNGKKRPAQDEQEEEEKDEELSPAQLIRTARASSKRRKQAEESDSDSDDFDPTNWRAKRV</sequence>
<proteinExistence type="predicted"/>
<protein>
    <recommendedName>
        <fullName evidence="2">ZNF380 coiled-coil domain-containing protein</fullName>
    </recommendedName>
</protein>
<feature type="region of interest" description="Disordered" evidence="1">
    <location>
        <begin position="94"/>
        <end position="165"/>
    </location>
</feature>
<name>A0A8K1FK71_PYTOL</name>
<feature type="compositionally biased region" description="Acidic residues" evidence="1">
    <location>
        <begin position="115"/>
        <end position="126"/>
    </location>
</feature>
<feature type="region of interest" description="Disordered" evidence="1">
    <location>
        <begin position="55"/>
        <end position="76"/>
    </location>
</feature>
<feature type="domain" description="ZNF380 coiled-coil" evidence="2">
    <location>
        <begin position="12"/>
        <end position="91"/>
    </location>
</feature>
<dbReference type="Pfam" id="PF23406">
    <property type="entry name" value="ZNF380_CC"/>
    <property type="match status" value="1"/>
</dbReference>
<evidence type="ECO:0000256" key="1">
    <source>
        <dbReference type="SAM" id="MobiDB-lite"/>
    </source>
</evidence>
<dbReference type="InterPro" id="IPR059039">
    <property type="entry name" value="ZNF380_CC"/>
</dbReference>
<reference evidence="3" key="1">
    <citation type="submission" date="2019-03" db="EMBL/GenBank/DDBJ databases">
        <title>Long read genome sequence of the mycoparasitic Pythium oligandrum ATCC 38472 isolated from sugarbeet rhizosphere.</title>
        <authorList>
            <person name="Gaulin E."/>
        </authorList>
    </citation>
    <scope>NUCLEOTIDE SEQUENCE</scope>
    <source>
        <strain evidence="3">ATCC 38472_TT</strain>
    </source>
</reference>
<evidence type="ECO:0000313" key="4">
    <source>
        <dbReference type="Proteomes" id="UP000794436"/>
    </source>
</evidence>
<dbReference type="Proteomes" id="UP000794436">
    <property type="component" value="Unassembled WGS sequence"/>
</dbReference>
<accession>A0A8K1FK71</accession>
<dbReference type="OrthoDB" id="77607at2759"/>